<organism evidence="1 2">
    <name type="scientific">Bacillus taeanensis</name>
    <dbReference type="NCBI Taxonomy" id="273032"/>
    <lineage>
        <taxon>Bacteria</taxon>
        <taxon>Bacillati</taxon>
        <taxon>Bacillota</taxon>
        <taxon>Bacilli</taxon>
        <taxon>Bacillales</taxon>
        <taxon>Bacillaceae</taxon>
        <taxon>Bacillus</taxon>
    </lineage>
</organism>
<dbReference type="Proteomes" id="UP000253314">
    <property type="component" value="Unassembled WGS sequence"/>
</dbReference>
<sequence>MSDYSSPVVHAAAKILELSKELESKLQGYLLDTEERPDISYELLKILTIADDLVQLGNPEQTSGEFFGLPKEVVVGSKEPVSFSNQHGWDFGPWFREKSTNIKDGVKKSSKIGNLTLIHFN</sequence>
<dbReference type="RefSeq" id="WP_113806714.1">
    <property type="nucleotide sequence ID" value="NZ_QOCW01000015.1"/>
</dbReference>
<accession>A0A366XR98</accession>
<dbReference type="EMBL" id="QOCW01000015">
    <property type="protein sequence ID" value="RBW68860.1"/>
    <property type="molecule type" value="Genomic_DNA"/>
</dbReference>
<gene>
    <name evidence="1" type="ORF">DS031_14065</name>
</gene>
<dbReference type="AlphaFoldDB" id="A0A366XR98"/>
<evidence type="ECO:0000313" key="2">
    <source>
        <dbReference type="Proteomes" id="UP000253314"/>
    </source>
</evidence>
<keyword evidence="2" id="KW-1185">Reference proteome</keyword>
<evidence type="ECO:0000313" key="1">
    <source>
        <dbReference type="EMBL" id="RBW68860.1"/>
    </source>
</evidence>
<proteinExistence type="predicted"/>
<protein>
    <submittedName>
        <fullName evidence="1">Uncharacterized protein</fullName>
    </submittedName>
</protein>
<name>A0A366XR98_9BACI</name>
<reference evidence="1 2" key="1">
    <citation type="submission" date="2018-07" db="EMBL/GenBank/DDBJ databases">
        <title>Lottiidibacillus patelloidae gen. nov., sp. nov., isolated from the intestinal tract of a marine limpet and the reclassification of B. taeanensis BH030017T, B. algicola KMM 3737T and B. hwajinpoensis SW-72T as genus Lottiidibacillus.</title>
        <authorList>
            <person name="Liu R."/>
            <person name="Huang Z."/>
        </authorList>
    </citation>
    <scope>NUCLEOTIDE SEQUENCE [LARGE SCALE GENOMIC DNA]</scope>
    <source>
        <strain evidence="1 2">BH030017</strain>
    </source>
</reference>
<comment type="caution">
    <text evidence="1">The sequence shown here is derived from an EMBL/GenBank/DDBJ whole genome shotgun (WGS) entry which is preliminary data.</text>
</comment>
<dbReference type="OrthoDB" id="108903at2"/>